<dbReference type="PANTHER" id="PTHR46796">
    <property type="entry name" value="HTH-TYPE TRANSCRIPTIONAL ACTIVATOR RHAS-RELATED"/>
    <property type="match status" value="1"/>
</dbReference>
<dbReference type="PROSITE" id="PS01124">
    <property type="entry name" value="HTH_ARAC_FAMILY_2"/>
    <property type="match status" value="1"/>
</dbReference>
<dbReference type="Pfam" id="PF12833">
    <property type="entry name" value="HTH_18"/>
    <property type="match status" value="1"/>
</dbReference>
<protein>
    <submittedName>
        <fullName evidence="5">Transcriptional regulator</fullName>
    </submittedName>
</protein>
<dbReference type="InterPro" id="IPR020449">
    <property type="entry name" value="Tscrpt_reg_AraC-type_HTH"/>
</dbReference>
<dbReference type="SUPFAM" id="SSF46785">
    <property type="entry name" value="Winged helix' DNA-binding domain"/>
    <property type="match status" value="1"/>
</dbReference>
<dbReference type="SUPFAM" id="SSF46689">
    <property type="entry name" value="Homeodomain-like"/>
    <property type="match status" value="2"/>
</dbReference>
<accession>A0A5K7XAI8</accession>
<dbReference type="EMBL" id="AP021861">
    <property type="protein sequence ID" value="BBO31761.1"/>
    <property type="molecule type" value="Genomic_DNA"/>
</dbReference>
<dbReference type="InterPro" id="IPR032783">
    <property type="entry name" value="AraC_lig"/>
</dbReference>
<dbReference type="InterPro" id="IPR018062">
    <property type="entry name" value="HTH_AraC-typ_CS"/>
</dbReference>
<dbReference type="AlphaFoldDB" id="A0A5K7XAI8"/>
<keyword evidence="2" id="KW-0238">DNA-binding</keyword>
<evidence type="ECO:0000313" key="6">
    <source>
        <dbReference type="Proteomes" id="UP000326837"/>
    </source>
</evidence>
<dbReference type="InterPro" id="IPR050204">
    <property type="entry name" value="AraC_XylS_family_regulators"/>
</dbReference>
<dbReference type="InterPro" id="IPR018060">
    <property type="entry name" value="HTH_AraC"/>
</dbReference>
<dbReference type="InterPro" id="IPR036388">
    <property type="entry name" value="WH-like_DNA-bd_sf"/>
</dbReference>
<dbReference type="GO" id="GO:0003700">
    <property type="term" value="F:DNA-binding transcription factor activity"/>
    <property type="evidence" value="ECO:0007669"/>
    <property type="project" value="InterPro"/>
</dbReference>
<dbReference type="InterPro" id="IPR036390">
    <property type="entry name" value="WH_DNA-bd_sf"/>
</dbReference>
<gene>
    <name evidence="5" type="ORF">PLANPX_1373</name>
</gene>
<name>A0A5K7XAI8_9BACT</name>
<evidence type="ECO:0000256" key="1">
    <source>
        <dbReference type="ARBA" id="ARBA00023015"/>
    </source>
</evidence>
<dbReference type="Gene3D" id="1.10.10.60">
    <property type="entry name" value="Homeodomain-like"/>
    <property type="match status" value="2"/>
</dbReference>
<keyword evidence="1" id="KW-0805">Transcription regulation</keyword>
<feature type="domain" description="HTH araC/xylS-type" evidence="4">
    <location>
        <begin position="172"/>
        <end position="271"/>
    </location>
</feature>
<dbReference type="PRINTS" id="PR00032">
    <property type="entry name" value="HTHARAC"/>
</dbReference>
<evidence type="ECO:0000313" key="5">
    <source>
        <dbReference type="EMBL" id="BBO31761.1"/>
    </source>
</evidence>
<keyword evidence="3" id="KW-0804">Transcription</keyword>
<dbReference type="InterPro" id="IPR009057">
    <property type="entry name" value="Homeodomain-like_sf"/>
</dbReference>
<dbReference type="KEGG" id="lpav:PLANPX_1373"/>
<dbReference type="PROSITE" id="PS00041">
    <property type="entry name" value="HTH_ARAC_FAMILY_1"/>
    <property type="match status" value="1"/>
</dbReference>
<dbReference type="GO" id="GO:0043565">
    <property type="term" value="F:sequence-specific DNA binding"/>
    <property type="evidence" value="ECO:0007669"/>
    <property type="project" value="InterPro"/>
</dbReference>
<dbReference type="PANTHER" id="PTHR46796:SF7">
    <property type="entry name" value="ARAC FAMILY TRANSCRIPTIONAL REGULATOR"/>
    <property type="match status" value="1"/>
</dbReference>
<reference evidence="6" key="1">
    <citation type="submission" date="2019-10" db="EMBL/GenBank/DDBJ databases">
        <title>Lacipirellula parvula gen. nov., sp. nov., representing a lineage of planctomycetes widespread in freshwater anoxic habitats, and description of the family Lacipirellulaceae.</title>
        <authorList>
            <person name="Dedysh S.N."/>
            <person name="Kulichevskaya I.S."/>
            <person name="Beletsky A.V."/>
            <person name="Rakitin A.L."/>
            <person name="Mardanov A.V."/>
            <person name="Ivanova A.A."/>
            <person name="Saltykova V.X."/>
            <person name="Rijpstra W.I.C."/>
            <person name="Sinninghe Damste J.S."/>
            <person name="Ravin N.V."/>
        </authorList>
    </citation>
    <scope>NUCLEOTIDE SEQUENCE [LARGE SCALE GENOMIC DNA]</scope>
    <source>
        <strain evidence="6">PX69</strain>
    </source>
</reference>
<dbReference type="RefSeq" id="WP_152097846.1">
    <property type="nucleotide sequence ID" value="NZ_AP021861.1"/>
</dbReference>
<dbReference type="Pfam" id="PF12852">
    <property type="entry name" value="Cupin_6"/>
    <property type="match status" value="1"/>
</dbReference>
<keyword evidence="6" id="KW-1185">Reference proteome</keyword>
<organism evidence="5 6">
    <name type="scientific">Lacipirellula parvula</name>
    <dbReference type="NCBI Taxonomy" id="2650471"/>
    <lineage>
        <taxon>Bacteria</taxon>
        <taxon>Pseudomonadati</taxon>
        <taxon>Planctomycetota</taxon>
        <taxon>Planctomycetia</taxon>
        <taxon>Pirellulales</taxon>
        <taxon>Lacipirellulaceae</taxon>
        <taxon>Lacipirellula</taxon>
    </lineage>
</organism>
<dbReference type="Gene3D" id="1.10.10.10">
    <property type="entry name" value="Winged helix-like DNA-binding domain superfamily/Winged helix DNA-binding domain"/>
    <property type="match status" value="1"/>
</dbReference>
<evidence type="ECO:0000256" key="2">
    <source>
        <dbReference type="ARBA" id="ARBA00023125"/>
    </source>
</evidence>
<sequence length="424" mass="45516">MDVLTDFLTAAGASVEVDRRIACDADWQTELAGGETIDFFAISAGAFELRSDVASLELGEGQLAFAAAPGRTTIANLGGDGASLIAGRIHLQPSMANIADWGQAPWLAIELDSTNTALVARLIAEATDASPGWRSTARAIAHGLFVSALRTHGAAPGEDPGLMRGLADPEIGEALRLMHLHPNHPWTVAELAERLAVSRSGFAARFKKIAGRPPLAYLTWWRLHRAAAQLRGNDGATLVQVARAAGYDSDASFGKAFRREFGMTPGQMRRDGGRLKSSPLQLELKKRTPFEVPEQEAVLNLMKSSEKIRCEVELLFAAHGLTIPAYNLLRILRGAGEALPLAEIEARMVIAHPSPPDLVAELCAAGFVEQKADGALAVTTAGKEVLANLDDAVLDLHRRQLAHFSAMEIADLNRLLAKLRRTDL</sequence>
<proteinExistence type="predicted"/>
<evidence type="ECO:0000259" key="4">
    <source>
        <dbReference type="PROSITE" id="PS01124"/>
    </source>
</evidence>
<dbReference type="Proteomes" id="UP000326837">
    <property type="component" value="Chromosome"/>
</dbReference>
<evidence type="ECO:0000256" key="3">
    <source>
        <dbReference type="ARBA" id="ARBA00023163"/>
    </source>
</evidence>
<dbReference type="SMART" id="SM00342">
    <property type="entry name" value="HTH_ARAC"/>
    <property type="match status" value="1"/>
</dbReference>